<evidence type="ECO:0000313" key="3">
    <source>
        <dbReference type="Proteomes" id="UP000236291"/>
    </source>
</evidence>
<evidence type="ECO:0000313" key="2">
    <source>
        <dbReference type="EMBL" id="PNX60537.1"/>
    </source>
</evidence>
<dbReference type="AlphaFoldDB" id="A0A2K3K2K9"/>
<evidence type="ECO:0000256" key="1">
    <source>
        <dbReference type="SAM" id="MobiDB-lite"/>
    </source>
</evidence>
<name>A0A2K3K2K9_TRIPR</name>
<comment type="caution">
    <text evidence="2">The sequence shown here is derived from an EMBL/GenBank/DDBJ whole genome shotgun (WGS) entry which is preliminary data.</text>
</comment>
<feature type="compositionally biased region" description="Basic residues" evidence="1">
    <location>
        <begin position="31"/>
        <end position="42"/>
    </location>
</feature>
<organism evidence="2 3">
    <name type="scientific">Trifolium pratense</name>
    <name type="common">Red clover</name>
    <dbReference type="NCBI Taxonomy" id="57577"/>
    <lineage>
        <taxon>Eukaryota</taxon>
        <taxon>Viridiplantae</taxon>
        <taxon>Streptophyta</taxon>
        <taxon>Embryophyta</taxon>
        <taxon>Tracheophyta</taxon>
        <taxon>Spermatophyta</taxon>
        <taxon>Magnoliopsida</taxon>
        <taxon>eudicotyledons</taxon>
        <taxon>Gunneridae</taxon>
        <taxon>Pentapetalae</taxon>
        <taxon>rosids</taxon>
        <taxon>fabids</taxon>
        <taxon>Fabales</taxon>
        <taxon>Fabaceae</taxon>
        <taxon>Papilionoideae</taxon>
        <taxon>50 kb inversion clade</taxon>
        <taxon>NPAAA clade</taxon>
        <taxon>Hologalegina</taxon>
        <taxon>IRL clade</taxon>
        <taxon>Trifolieae</taxon>
        <taxon>Trifolium</taxon>
    </lineage>
</organism>
<sequence>MRTRDLREKDKGTESMQKRRERLSRANSLKNQRKLRSRLRVD</sequence>
<protein>
    <submittedName>
        <fullName evidence="2">Uncharacterized protein</fullName>
    </submittedName>
</protein>
<feature type="compositionally biased region" description="Basic and acidic residues" evidence="1">
    <location>
        <begin position="1"/>
        <end position="18"/>
    </location>
</feature>
<reference evidence="2 3" key="2">
    <citation type="journal article" date="2017" name="Front. Plant Sci.">
        <title>Gene Classification and Mining of Molecular Markers Useful in Red Clover (Trifolium pratense) Breeding.</title>
        <authorList>
            <person name="Istvanek J."/>
            <person name="Dluhosova J."/>
            <person name="Dluhos P."/>
            <person name="Patkova L."/>
            <person name="Nedelnik J."/>
            <person name="Repkova J."/>
        </authorList>
    </citation>
    <scope>NUCLEOTIDE SEQUENCE [LARGE SCALE GENOMIC DNA]</scope>
    <source>
        <strain evidence="3">cv. Tatra</strain>
        <tissue evidence="2">Young leaves</tissue>
    </source>
</reference>
<feature type="non-terminal residue" evidence="2">
    <location>
        <position position="42"/>
    </location>
</feature>
<accession>A0A2K3K2K9</accession>
<proteinExistence type="predicted"/>
<feature type="region of interest" description="Disordered" evidence="1">
    <location>
        <begin position="1"/>
        <end position="42"/>
    </location>
</feature>
<gene>
    <name evidence="2" type="ORF">L195_g060229</name>
</gene>
<dbReference type="EMBL" id="ASHM01137226">
    <property type="protein sequence ID" value="PNX60537.1"/>
    <property type="molecule type" value="Genomic_DNA"/>
</dbReference>
<dbReference type="Proteomes" id="UP000236291">
    <property type="component" value="Unassembled WGS sequence"/>
</dbReference>
<reference evidence="2 3" key="1">
    <citation type="journal article" date="2014" name="Am. J. Bot.">
        <title>Genome assembly and annotation for red clover (Trifolium pratense; Fabaceae).</title>
        <authorList>
            <person name="Istvanek J."/>
            <person name="Jaros M."/>
            <person name="Krenek A."/>
            <person name="Repkova J."/>
        </authorList>
    </citation>
    <scope>NUCLEOTIDE SEQUENCE [LARGE SCALE GENOMIC DNA]</scope>
    <source>
        <strain evidence="3">cv. Tatra</strain>
        <tissue evidence="2">Young leaves</tissue>
    </source>
</reference>